<organism evidence="1">
    <name type="scientific">mine drainage metagenome</name>
    <dbReference type="NCBI Taxonomy" id="410659"/>
    <lineage>
        <taxon>unclassified sequences</taxon>
        <taxon>metagenomes</taxon>
        <taxon>ecological metagenomes</taxon>
    </lineage>
</organism>
<comment type="caution">
    <text evidence="1">The sequence shown here is derived from an EMBL/GenBank/DDBJ whole genome shotgun (WGS) entry which is preliminary data.</text>
</comment>
<dbReference type="AlphaFoldDB" id="A0A1J5PHN0"/>
<sequence length="75" mass="8068">MIEHTDELHLGIGRDLVFEIGNDRIDVLASGFVFADFGDINRVFLLQQGLFHGGLGAGLNTQSAGGALHCDLESR</sequence>
<evidence type="ECO:0000313" key="1">
    <source>
        <dbReference type="EMBL" id="OIQ70288.1"/>
    </source>
</evidence>
<gene>
    <name evidence="1" type="ORF">GALL_480990</name>
</gene>
<proteinExistence type="predicted"/>
<reference evidence="1" key="1">
    <citation type="submission" date="2016-10" db="EMBL/GenBank/DDBJ databases">
        <title>Sequence of Gallionella enrichment culture.</title>
        <authorList>
            <person name="Poehlein A."/>
            <person name="Muehling M."/>
            <person name="Daniel R."/>
        </authorList>
    </citation>
    <scope>NUCLEOTIDE SEQUENCE</scope>
</reference>
<name>A0A1J5PHN0_9ZZZZ</name>
<accession>A0A1J5PHN0</accession>
<protein>
    <submittedName>
        <fullName evidence="1">Uncharacterized protein</fullName>
    </submittedName>
</protein>
<dbReference type="EMBL" id="MLJW01004274">
    <property type="protein sequence ID" value="OIQ70288.1"/>
    <property type="molecule type" value="Genomic_DNA"/>
</dbReference>